<dbReference type="EMBL" id="NNAY01005222">
    <property type="protein sequence ID" value="OXU16861.1"/>
    <property type="molecule type" value="Genomic_DNA"/>
</dbReference>
<dbReference type="Proteomes" id="UP000215335">
    <property type="component" value="Unassembled WGS sequence"/>
</dbReference>
<sequence>MQNIVALACDNASIMTGNIKGFYTILKKDTKGLTIHKLYSSIEKIFKLIGQNFLNPESISQITSDVQDHLQPLEDVFFAASATDLLKGLAAYAVSEIKQFAQKCSVTFYESNKALVIRTLLKKHGLRLEASR</sequence>
<reference evidence="1 2" key="1">
    <citation type="journal article" date="2017" name="Curr. Biol.">
        <title>The Evolution of Venom by Co-option of Single-Copy Genes.</title>
        <authorList>
            <person name="Martinson E.O."/>
            <person name="Mrinalini"/>
            <person name="Kelkar Y.D."/>
            <person name="Chang C.H."/>
            <person name="Werren J.H."/>
        </authorList>
    </citation>
    <scope>NUCLEOTIDE SEQUENCE [LARGE SCALE GENOMIC DNA]</scope>
    <source>
        <strain evidence="1 2">Alberta</strain>
        <tissue evidence="1">Whole body</tissue>
    </source>
</reference>
<accession>A0A232EET5</accession>
<keyword evidence="2" id="KW-1185">Reference proteome</keyword>
<comment type="caution">
    <text evidence="1">The sequence shown here is derived from an EMBL/GenBank/DDBJ whole genome shotgun (WGS) entry which is preliminary data.</text>
</comment>
<name>A0A232EET5_9HYME</name>
<evidence type="ECO:0000313" key="1">
    <source>
        <dbReference type="EMBL" id="OXU16861.1"/>
    </source>
</evidence>
<gene>
    <name evidence="1" type="ORF">TSAR_008428</name>
</gene>
<proteinExistence type="predicted"/>
<organism evidence="1 2">
    <name type="scientific">Trichomalopsis sarcophagae</name>
    <dbReference type="NCBI Taxonomy" id="543379"/>
    <lineage>
        <taxon>Eukaryota</taxon>
        <taxon>Metazoa</taxon>
        <taxon>Ecdysozoa</taxon>
        <taxon>Arthropoda</taxon>
        <taxon>Hexapoda</taxon>
        <taxon>Insecta</taxon>
        <taxon>Pterygota</taxon>
        <taxon>Neoptera</taxon>
        <taxon>Endopterygota</taxon>
        <taxon>Hymenoptera</taxon>
        <taxon>Apocrita</taxon>
        <taxon>Proctotrupomorpha</taxon>
        <taxon>Chalcidoidea</taxon>
        <taxon>Pteromalidae</taxon>
        <taxon>Pteromalinae</taxon>
        <taxon>Trichomalopsis</taxon>
    </lineage>
</organism>
<evidence type="ECO:0000313" key="2">
    <source>
        <dbReference type="Proteomes" id="UP000215335"/>
    </source>
</evidence>
<protein>
    <submittedName>
        <fullName evidence="1">Uncharacterized protein</fullName>
    </submittedName>
</protein>
<dbReference type="AlphaFoldDB" id="A0A232EET5"/>